<dbReference type="KEGG" id="palw:PSAL_002670"/>
<dbReference type="AlphaFoldDB" id="A0A418SEY6"/>
<name>A0A418SEY6_9RHOB</name>
<evidence type="ECO:0008006" key="3">
    <source>
        <dbReference type="Google" id="ProtNLM"/>
    </source>
</evidence>
<evidence type="ECO:0000313" key="2">
    <source>
        <dbReference type="Proteomes" id="UP000283786"/>
    </source>
</evidence>
<dbReference type="RefSeq" id="WP_119839786.1">
    <property type="nucleotide sequence ID" value="NZ_CP060436.1"/>
</dbReference>
<organism evidence="1 2">
    <name type="scientific">Pseudooceanicola algae</name>
    <dbReference type="NCBI Taxonomy" id="1537215"/>
    <lineage>
        <taxon>Bacteria</taxon>
        <taxon>Pseudomonadati</taxon>
        <taxon>Pseudomonadota</taxon>
        <taxon>Alphaproteobacteria</taxon>
        <taxon>Rhodobacterales</taxon>
        <taxon>Paracoccaceae</taxon>
        <taxon>Pseudooceanicola</taxon>
    </lineage>
</organism>
<accession>A0A418SEY6</accession>
<dbReference type="EMBL" id="CP060436">
    <property type="protein sequence ID" value="QPM89058.1"/>
    <property type="molecule type" value="Genomic_DNA"/>
</dbReference>
<dbReference type="Pfam" id="PF20044">
    <property type="entry name" value="DUF6446"/>
    <property type="match status" value="1"/>
</dbReference>
<evidence type="ECO:0000313" key="1">
    <source>
        <dbReference type="EMBL" id="QPM89058.1"/>
    </source>
</evidence>
<gene>
    <name evidence="1" type="ORF">PSAL_002670</name>
</gene>
<proteinExistence type="predicted"/>
<dbReference type="Proteomes" id="UP000283786">
    <property type="component" value="Chromosome"/>
</dbReference>
<protein>
    <recommendedName>
        <fullName evidence="3">Histidine kinase</fullName>
    </recommendedName>
</protein>
<keyword evidence="2" id="KW-1185">Reference proteome</keyword>
<sequence length="171" mass="18551">MLGRIAIVAILVCALLAGGGLFYLQIWGYYDPVVSRPGQDVAIVPLGDTSARPISYSDFEAIDADSSPIRYRACFTPMDDLATLETLYEPYPEAEPLNAPFWFGCFDAGDIGEALESGTAKAFLGGKNFHYGVDRVIAVTEEGQGYVWHQLNNCGERSYDGTPVGEACPPR</sequence>
<reference evidence="1 2" key="1">
    <citation type="submission" date="2020-08" db="EMBL/GenBank/DDBJ databases">
        <title>Genome sequence of Rhodobacteraceae bacterium Lw-13e.</title>
        <authorList>
            <person name="Poehlein A."/>
            <person name="Wolter L."/>
            <person name="Daniel R."/>
            <person name="Brinkhoff T."/>
        </authorList>
    </citation>
    <scope>NUCLEOTIDE SEQUENCE [LARGE SCALE GENOMIC DNA]</scope>
    <source>
        <strain evidence="1 2">Lw-13e</strain>
    </source>
</reference>
<dbReference type="OrthoDB" id="7819947at2"/>
<dbReference type="InterPro" id="IPR045616">
    <property type="entry name" value="DUF6446"/>
</dbReference>